<feature type="region of interest" description="Disordered" evidence="1">
    <location>
        <begin position="171"/>
        <end position="193"/>
    </location>
</feature>
<keyword evidence="2" id="KW-1185">Reference proteome</keyword>
<proteinExistence type="predicted"/>
<dbReference type="RefSeq" id="XP_042566069.1">
    <property type="nucleotide sequence ID" value="XM_042710135.1"/>
</dbReference>
<feature type="compositionally biased region" description="Basic residues" evidence="1">
    <location>
        <begin position="1"/>
        <end position="12"/>
    </location>
</feature>
<dbReference type="PANTHER" id="PTHR35541:SF1">
    <property type="entry name" value="RAD9, HUS1, RAD1-INTERACTING NUCLEAR ORPHAN PROTEIN 1"/>
    <property type="match status" value="1"/>
</dbReference>
<organism evidence="2 3">
    <name type="scientific">Clupea harengus</name>
    <name type="common">Atlantic herring</name>
    <dbReference type="NCBI Taxonomy" id="7950"/>
    <lineage>
        <taxon>Eukaryota</taxon>
        <taxon>Metazoa</taxon>
        <taxon>Chordata</taxon>
        <taxon>Craniata</taxon>
        <taxon>Vertebrata</taxon>
        <taxon>Euteleostomi</taxon>
        <taxon>Actinopterygii</taxon>
        <taxon>Neopterygii</taxon>
        <taxon>Teleostei</taxon>
        <taxon>Clupei</taxon>
        <taxon>Clupeiformes</taxon>
        <taxon>Clupeoidei</taxon>
        <taxon>Clupeidae</taxon>
        <taxon>Clupea</taxon>
    </lineage>
</organism>
<dbReference type="InterPro" id="IPR029293">
    <property type="entry name" value="RHNO1"/>
</dbReference>
<evidence type="ECO:0000313" key="3">
    <source>
        <dbReference type="RefSeq" id="XP_042566069.1"/>
    </source>
</evidence>
<accession>A0A8M1KWU7</accession>
<dbReference type="GO" id="GO:0000725">
    <property type="term" value="P:recombinational repair"/>
    <property type="evidence" value="ECO:0007669"/>
    <property type="project" value="TreeGrafter"/>
</dbReference>
<dbReference type="KEGG" id="char:122133606"/>
<dbReference type="GeneID" id="122133606"/>
<gene>
    <name evidence="3" type="primary">rhno1</name>
</gene>
<dbReference type="GO" id="GO:0000077">
    <property type="term" value="P:DNA damage checkpoint signaling"/>
    <property type="evidence" value="ECO:0007669"/>
    <property type="project" value="InterPro"/>
</dbReference>
<dbReference type="PANTHER" id="PTHR35541">
    <property type="entry name" value="RAD9, HUS1, RAD1-INTERACTING NUCLEAR ORPHAN PROTEIN 1"/>
    <property type="match status" value="1"/>
</dbReference>
<feature type="compositionally biased region" description="Polar residues" evidence="1">
    <location>
        <begin position="136"/>
        <end position="148"/>
    </location>
</feature>
<evidence type="ECO:0000313" key="2">
    <source>
        <dbReference type="Proteomes" id="UP000515152"/>
    </source>
</evidence>
<name>A0A8M1KWU7_CLUHA</name>
<feature type="region of interest" description="Disordered" evidence="1">
    <location>
        <begin position="1"/>
        <end position="27"/>
    </location>
</feature>
<dbReference type="GO" id="GO:0005634">
    <property type="term" value="C:nucleus"/>
    <property type="evidence" value="ECO:0007669"/>
    <property type="project" value="InterPro"/>
</dbReference>
<sequence>MSRNTRRKKLPNPHKTQLTFVEPPVNGDVHRYGPQPRSAINPRSFISEEQRQNSTAWVLPQFDQIQLPKIVQKRTRERHSQSHSNTRYNSTCSNIRKTSTCKYPSLSFGISAAEGLHCKNKGLRTETEFDIIRETNQTSSGPGRSNAQAKVDQVTPRRTYSLRTRHIDSILSSNRTHEGSAENTEASGPLVPHMSRGMRNSAGSSETCTSVGFNLSNVGNYLIPPDIDTPEISQKVASSSKCTLLHLLLPSTPPHSDNLDILVKDTPERDYGLKVTWRRRKERMRLLMKRGQLTSQQVEVAVS</sequence>
<dbReference type="AlphaFoldDB" id="A0A8M1KWU7"/>
<dbReference type="Pfam" id="PF15319">
    <property type="entry name" value="RHINO"/>
    <property type="match status" value="1"/>
</dbReference>
<protein>
    <submittedName>
        <fullName evidence="3">RAD9, HUS1, RAD1-interacting nuclear orphan protein 1</fullName>
    </submittedName>
</protein>
<dbReference type="GO" id="GO:0071479">
    <property type="term" value="P:cellular response to ionizing radiation"/>
    <property type="evidence" value="ECO:0007669"/>
    <property type="project" value="InterPro"/>
</dbReference>
<reference evidence="3" key="1">
    <citation type="submission" date="2025-08" db="UniProtKB">
        <authorList>
            <consortium name="RefSeq"/>
        </authorList>
    </citation>
    <scope>IDENTIFICATION</scope>
</reference>
<evidence type="ECO:0000256" key="1">
    <source>
        <dbReference type="SAM" id="MobiDB-lite"/>
    </source>
</evidence>
<feature type="region of interest" description="Disordered" evidence="1">
    <location>
        <begin position="136"/>
        <end position="155"/>
    </location>
</feature>
<dbReference type="Proteomes" id="UP000515152">
    <property type="component" value="Chromosome 16"/>
</dbReference>
<dbReference type="GO" id="GO:0005694">
    <property type="term" value="C:chromosome"/>
    <property type="evidence" value="ECO:0007669"/>
    <property type="project" value="TreeGrafter"/>
</dbReference>